<dbReference type="STRING" id="44941.A0A397W7W6"/>
<accession>A0A397W7W6</accession>
<dbReference type="AlphaFoldDB" id="A0A397W7W6"/>
<dbReference type="Proteomes" id="UP000266673">
    <property type="component" value="Unassembled WGS sequence"/>
</dbReference>
<feature type="region of interest" description="Disordered" evidence="1">
    <location>
        <begin position="230"/>
        <end position="304"/>
    </location>
</feature>
<keyword evidence="3" id="KW-1185">Reference proteome</keyword>
<comment type="caution">
    <text evidence="2">The sequence shown here is derived from an EMBL/GenBank/DDBJ whole genome shotgun (WGS) entry which is preliminary data.</text>
</comment>
<evidence type="ECO:0000256" key="1">
    <source>
        <dbReference type="SAM" id="MobiDB-lite"/>
    </source>
</evidence>
<gene>
    <name evidence="2" type="ORF">C2G38_2152854</name>
</gene>
<evidence type="ECO:0000313" key="2">
    <source>
        <dbReference type="EMBL" id="RIB30368.1"/>
    </source>
</evidence>
<sequence>MSGYNKFLILKSSVYFHGLSKNFEVIRSRNLDSPLKIFLKGFYLQDTSKELNLPLYDIEDVVIVTGKFRTVEYINEKDEKAPTLKIILNDLVHLNIKPENLPEFLILVNMTAVVEEPPTIGDDITMTVTMHDHVDQAFVQIPMKCYYSATASHLIRITEFIKKDSVLYINGELILYNNTNYVHVKSISFPDSQKKKIGMSVSVKPLWESESSDKTNKTSIAQTIAEKVKNNTKRTRGSSLPKVSSPKITSPKVSPSPKVLSSSKASSSSKTSSPPSKRTRNSCKVSDLAKEALTNPDRLDTSSVVSVYFHTE</sequence>
<organism evidence="2 3">
    <name type="scientific">Gigaspora rosea</name>
    <dbReference type="NCBI Taxonomy" id="44941"/>
    <lineage>
        <taxon>Eukaryota</taxon>
        <taxon>Fungi</taxon>
        <taxon>Fungi incertae sedis</taxon>
        <taxon>Mucoromycota</taxon>
        <taxon>Glomeromycotina</taxon>
        <taxon>Glomeromycetes</taxon>
        <taxon>Diversisporales</taxon>
        <taxon>Gigasporaceae</taxon>
        <taxon>Gigaspora</taxon>
    </lineage>
</organism>
<feature type="compositionally biased region" description="Low complexity" evidence="1">
    <location>
        <begin position="241"/>
        <end position="276"/>
    </location>
</feature>
<dbReference type="OrthoDB" id="2432506at2759"/>
<dbReference type="EMBL" id="QKWP01000014">
    <property type="protein sequence ID" value="RIB30368.1"/>
    <property type="molecule type" value="Genomic_DNA"/>
</dbReference>
<proteinExistence type="predicted"/>
<protein>
    <submittedName>
        <fullName evidence="2">Uncharacterized protein</fullName>
    </submittedName>
</protein>
<evidence type="ECO:0000313" key="3">
    <source>
        <dbReference type="Proteomes" id="UP000266673"/>
    </source>
</evidence>
<name>A0A397W7W6_9GLOM</name>
<reference evidence="2 3" key="1">
    <citation type="submission" date="2018-06" db="EMBL/GenBank/DDBJ databases">
        <title>Comparative genomics reveals the genomic features of Rhizophagus irregularis, R. cerebriforme, R. diaphanum and Gigaspora rosea, and their symbiotic lifestyle signature.</title>
        <authorList>
            <person name="Morin E."/>
            <person name="San Clemente H."/>
            <person name="Chen E.C.H."/>
            <person name="De La Providencia I."/>
            <person name="Hainaut M."/>
            <person name="Kuo A."/>
            <person name="Kohler A."/>
            <person name="Murat C."/>
            <person name="Tang N."/>
            <person name="Roy S."/>
            <person name="Loubradou J."/>
            <person name="Henrissat B."/>
            <person name="Grigoriev I.V."/>
            <person name="Corradi N."/>
            <person name="Roux C."/>
            <person name="Martin F.M."/>
        </authorList>
    </citation>
    <scope>NUCLEOTIDE SEQUENCE [LARGE SCALE GENOMIC DNA]</scope>
    <source>
        <strain evidence="2 3">DAOM 194757</strain>
    </source>
</reference>